<reference evidence="1" key="1">
    <citation type="submission" date="2023-07" db="EMBL/GenBank/DDBJ databases">
        <authorList>
            <consortium name="CYATHOMIX"/>
        </authorList>
    </citation>
    <scope>NUCLEOTIDE SEQUENCE</scope>
    <source>
        <strain evidence="1">N/A</strain>
    </source>
</reference>
<evidence type="ECO:0000313" key="2">
    <source>
        <dbReference type="Proteomes" id="UP001176961"/>
    </source>
</evidence>
<comment type="caution">
    <text evidence="1">The sequence shown here is derived from an EMBL/GenBank/DDBJ whole genome shotgun (WGS) entry which is preliminary data.</text>
</comment>
<gene>
    <name evidence="1" type="ORF">CYNAS_LOCUS4104</name>
</gene>
<dbReference type="Proteomes" id="UP001176961">
    <property type="component" value="Unassembled WGS sequence"/>
</dbReference>
<protein>
    <submittedName>
        <fullName evidence="1">Uncharacterized protein</fullName>
    </submittedName>
</protein>
<proteinExistence type="predicted"/>
<dbReference type="AlphaFoldDB" id="A0AA36DQS5"/>
<keyword evidence="2" id="KW-1185">Reference proteome</keyword>
<dbReference type="EMBL" id="CATQJL010000001">
    <property type="protein sequence ID" value="CAJ0592121.1"/>
    <property type="molecule type" value="Genomic_DNA"/>
</dbReference>
<evidence type="ECO:0000313" key="1">
    <source>
        <dbReference type="EMBL" id="CAJ0592121.1"/>
    </source>
</evidence>
<organism evidence="1 2">
    <name type="scientific">Cylicocyclus nassatus</name>
    <name type="common">Nematode worm</name>
    <dbReference type="NCBI Taxonomy" id="53992"/>
    <lineage>
        <taxon>Eukaryota</taxon>
        <taxon>Metazoa</taxon>
        <taxon>Ecdysozoa</taxon>
        <taxon>Nematoda</taxon>
        <taxon>Chromadorea</taxon>
        <taxon>Rhabditida</taxon>
        <taxon>Rhabditina</taxon>
        <taxon>Rhabditomorpha</taxon>
        <taxon>Strongyloidea</taxon>
        <taxon>Strongylidae</taxon>
        <taxon>Cylicocyclus</taxon>
    </lineage>
</organism>
<sequence length="74" mass="8320">MRFDFMDFAFRIRVAIRKFLETVLLERFMANHISVRPSSLSLATASIAFGGSQEDVKKVGASCSVFMVVLLWSS</sequence>
<accession>A0AA36DQS5</accession>
<name>A0AA36DQS5_CYLNA</name>